<gene>
    <name evidence="2" type="ORF">J2S44_006414</name>
</gene>
<comment type="caution">
    <text evidence="2">The sequence shown here is derived from an EMBL/GenBank/DDBJ whole genome shotgun (WGS) entry which is preliminary data.</text>
</comment>
<feature type="region of interest" description="Disordered" evidence="1">
    <location>
        <begin position="1"/>
        <end position="26"/>
    </location>
</feature>
<dbReference type="Proteomes" id="UP001183629">
    <property type="component" value="Unassembled WGS sequence"/>
</dbReference>
<evidence type="ECO:0000256" key="1">
    <source>
        <dbReference type="SAM" id="MobiDB-lite"/>
    </source>
</evidence>
<accession>A0AAE3ZU73</accession>
<name>A0AAE3ZU73_9ACTN</name>
<dbReference type="EMBL" id="JAVDYC010000001">
    <property type="protein sequence ID" value="MDR7326164.1"/>
    <property type="molecule type" value="Genomic_DNA"/>
</dbReference>
<sequence>MNPPKAALTRDDAESDRHGRFFPPDRRAASPYPRNFLIFGILEG</sequence>
<reference evidence="2 3" key="1">
    <citation type="submission" date="2023-07" db="EMBL/GenBank/DDBJ databases">
        <title>Sequencing the genomes of 1000 actinobacteria strains.</title>
        <authorList>
            <person name="Klenk H.-P."/>
        </authorList>
    </citation>
    <scope>NUCLEOTIDE SEQUENCE [LARGE SCALE GENOMIC DNA]</scope>
    <source>
        <strain evidence="2 3">DSM 44711</strain>
    </source>
</reference>
<dbReference type="AlphaFoldDB" id="A0AAE3ZU73"/>
<feature type="compositionally biased region" description="Basic and acidic residues" evidence="1">
    <location>
        <begin position="8"/>
        <end position="26"/>
    </location>
</feature>
<protein>
    <submittedName>
        <fullName evidence="2">Uncharacterized protein</fullName>
    </submittedName>
</protein>
<organism evidence="2 3">
    <name type="scientific">Catenuloplanes niger</name>
    <dbReference type="NCBI Taxonomy" id="587534"/>
    <lineage>
        <taxon>Bacteria</taxon>
        <taxon>Bacillati</taxon>
        <taxon>Actinomycetota</taxon>
        <taxon>Actinomycetes</taxon>
        <taxon>Micromonosporales</taxon>
        <taxon>Micromonosporaceae</taxon>
        <taxon>Catenuloplanes</taxon>
    </lineage>
</organism>
<keyword evidence="3" id="KW-1185">Reference proteome</keyword>
<evidence type="ECO:0000313" key="3">
    <source>
        <dbReference type="Proteomes" id="UP001183629"/>
    </source>
</evidence>
<evidence type="ECO:0000313" key="2">
    <source>
        <dbReference type="EMBL" id="MDR7326164.1"/>
    </source>
</evidence>
<proteinExistence type="predicted"/>